<protein>
    <recommendedName>
        <fullName evidence="1">aECM cysteine-cradle domain-containing protein</fullName>
    </recommendedName>
</protein>
<dbReference type="RefSeq" id="XP_024498794.1">
    <property type="nucleotide sequence ID" value="XM_024647730.1"/>
</dbReference>
<name>A0A090KPV1_STRRB</name>
<feature type="domain" description="aECM cysteine-cradle" evidence="1">
    <location>
        <begin position="320"/>
        <end position="373"/>
    </location>
</feature>
<dbReference type="AlphaFoldDB" id="A0A090KPV1"/>
<accession>A0A090KPV1</accession>
<dbReference type="OrthoDB" id="5861617at2759"/>
<sequence length="376" mass="44622">MLNELKNYKKVRKFKCIEVIEFIDEDTGEVVDEEIIRKVKPKILISKNKNNIVNYMKNIVSKKAFTKPTENIFPTSTERSEIKIFNKKHPKHLSNEYFTVKDNLALEKLIGKKYSEGTSDNKNENKEIIYKKSNYLKNKYSNYEDFYNRRIYKTNHVSKSIEDDKKINNLNEIVIPVASHSKNYTDSNLISSKSIDKNNNTIIEDKKLINKTYDIPESPPYIPQRPEQSYYSEYYQKEKKYNHDKNLNTRVYAKSNYKKITEDGVIEKNIIFTTLKPIITSSNFFMNQAPLNFPKQYNTTNLKNVTNNEEQSSKNNLIMTKENCQKMNYFSKTFGIKDVQKWVRNNCFFVQFYLPQATCQDIYMFVDSCFKKFFLK</sequence>
<dbReference type="GeneID" id="36384391"/>
<reference evidence="3" key="2">
    <citation type="submission" date="2014-09" db="EMBL/GenBank/DDBJ databases">
        <authorList>
            <person name="Martin A.A."/>
        </authorList>
    </citation>
    <scope>NUCLEOTIDE SEQUENCE</scope>
    <source>
        <strain evidence="3">ED321</strain>
    </source>
</reference>
<reference evidence="4" key="3">
    <citation type="submission" date="2020-12" db="UniProtKB">
        <authorList>
            <consortium name="WormBaseParasite"/>
        </authorList>
    </citation>
    <scope>IDENTIFICATION</scope>
</reference>
<organism evidence="2">
    <name type="scientific">Strongyloides ratti</name>
    <name type="common">Parasitic roundworm</name>
    <dbReference type="NCBI Taxonomy" id="34506"/>
    <lineage>
        <taxon>Eukaryota</taxon>
        <taxon>Metazoa</taxon>
        <taxon>Ecdysozoa</taxon>
        <taxon>Nematoda</taxon>
        <taxon>Chromadorea</taxon>
        <taxon>Rhabditida</taxon>
        <taxon>Tylenchina</taxon>
        <taxon>Panagrolaimomorpha</taxon>
        <taxon>Strongyloidoidea</taxon>
        <taxon>Strongyloididae</taxon>
        <taxon>Strongyloides</taxon>
    </lineage>
</organism>
<dbReference type="CTD" id="36384391"/>
<dbReference type="Pfam" id="PF23626">
    <property type="entry name" value="CCD_aECM"/>
    <property type="match status" value="1"/>
</dbReference>
<keyword evidence="3" id="KW-1185">Reference proteome</keyword>
<dbReference type="PANTHER" id="PTHR37435">
    <property type="entry name" value="PROTEIN CBG14344"/>
    <property type="match status" value="1"/>
</dbReference>
<dbReference type="EMBL" id="LN609396">
    <property type="protein sequence ID" value="CEF59583.1"/>
    <property type="molecule type" value="Genomic_DNA"/>
</dbReference>
<evidence type="ECO:0000313" key="5">
    <source>
        <dbReference type="WormBase" id="SRAE_X000133000"/>
    </source>
</evidence>
<evidence type="ECO:0000313" key="3">
    <source>
        <dbReference type="Proteomes" id="UP000035682"/>
    </source>
</evidence>
<dbReference type="WormBase" id="SRAE_X000133000">
    <property type="protein sequence ID" value="SRP03842"/>
    <property type="gene ID" value="WBGene00266897"/>
</dbReference>
<evidence type="ECO:0000313" key="4">
    <source>
        <dbReference type="WBParaSite" id="SRAE_X000133000.1"/>
    </source>
</evidence>
<gene>
    <name evidence="2 4 5" type="ORF">SRAE_X000133000</name>
</gene>
<dbReference type="InterPro" id="IPR055352">
    <property type="entry name" value="CCD_aECM"/>
</dbReference>
<reference evidence="2" key="1">
    <citation type="submission" date="2014-09" db="EMBL/GenBank/DDBJ databases">
        <authorList>
            <person name="Aslett A.Martin."/>
        </authorList>
    </citation>
    <scope>NUCLEOTIDE SEQUENCE</scope>
    <source>
        <strain evidence="2">ED321 Heterogonic</strain>
    </source>
</reference>
<dbReference type="Proteomes" id="UP000035682">
    <property type="component" value="Unplaced"/>
</dbReference>
<dbReference type="PANTHER" id="PTHR37435:SF4">
    <property type="entry name" value="GROUND-LIKE DOMAIN-CONTAINING PROTEIN"/>
    <property type="match status" value="1"/>
</dbReference>
<dbReference type="WBParaSite" id="SRAE_X000133000.1">
    <property type="protein sequence ID" value="SRAE_X000133000.1"/>
    <property type="gene ID" value="WBGene00266897"/>
</dbReference>
<evidence type="ECO:0000259" key="1">
    <source>
        <dbReference type="Pfam" id="PF23626"/>
    </source>
</evidence>
<evidence type="ECO:0000313" key="2">
    <source>
        <dbReference type="EMBL" id="CEF59583.1"/>
    </source>
</evidence>
<proteinExistence type="predicted"/>